<gene>
    <name evidence="1" type="ORF">I5282_15360</name>
</gene>
<protein>
    <submittedName>
        <fullName evidence="1">(2Fe-2S)-binding protein</fullName>
    </submittedName>
</protein>
<evidence type="ECO:0000313" key="1">
    <source>
        <dbReference type="EMBL" id="MBL7527939.1"/>
    </source>
</evidence>
<comment type="caution">
    <text evidence="1">The sequence shown here is derived from an EMBL/GenBank/DDBJ whole genome shotgun (WGS) entry which is preliminary data.</text>
</comment>
<dbReference type="Proteomes" id="UP000809910">
    <property type="component" value="Unassembled WGS sequence"/>
</dbReference>
<organism evidence="1 2">
    <name type="scientific">Legionella bononiensis</name>
    <dbReference type="NCBI Taxonomy" id="2793102"/>
    <lineage>
        <taxon>Bacteria</taxon>
        <taxon>Pseudomonadati</taxon>
        <taxon>Pseudomonadota</taxon>
        <taxon>Gammaproteobacteria</taxon>
        <taxon>Legionellales</taxon>
        <taxon>Legionellaceae</taxon>
        <taxon>Legionella</taxon>
    </lineage>
</organism>
<dbReference type="EMBL" id="JADWVN010000027">
    <property type="protein sequence ID" value="MBL7527939.1"/>
    <property type="molecule type" value="Genomic_DNA"/>
</dbReference>
<name>A0ABS1WF05_9GAMM</name>
<proteinExistence type="predicted"/>
<keyword evidence="2" id="KW-1185">Reference proteome</keyword>
<accession>A0ABS1WF05</accession>
<reference evidence="1 2" key="1">
    <citation type="submission" date="2020-12" db="EMBL/GenBank/DDBJ databases">
        <title>WGS of Legionella: environmental sample.</title>
        <authorList>
            <person name="Cristino S."/>
            <person name="Girolamini L."/>
            <person name="Salaris S."/>
            <person name="Pascale M.R."/>
            <person name="Mazzotta M."/>
            <person name="Orsini M."/>
            <person name="Grottola A."/>
        </authorList>
    </citation>
    <scope>NUCLEOTIDE SEQUENCE [LARGE SCALE GENOMIC DNA]</scope>
    <source>
        <strain evidence="1 2">30cs62</strain>
    </source>
</reference>
<sequence>MIKQCKRLLFFFIRKACCLYFKLPNSGTYHGIINIQVDVFFKA</sequence>
<evidence type="ECO:0000313" key="2">
    <source>
        <dbReference type="Proteomes" id="UP000809910"/>
    </source>
</evidence>